<sequence length="149" mass="17296">MKNLVQRFRAGDHFPYSHILSALFNSDTVKRRTSEWPLCFIVVKHALAVPNATNHCCRSAGVAALSTFGREIQRTEPAEELYQGEMHELNSDKLCQGRKSDKNKEKYQLGDKMIQYQILQTNITRTHHTMTGRQECQQERGFVNRLRKM</sequence>
<dbReference type="AlphaFoldDB" id="A0A3M6ULD6"/>
<dbReference type="EMBL" id="RCHS01001253">
    <property type="protein sequence ID" value="RMX54487.1"/>
    <property type="molecule type" value="Genomic_DNA"/>
</dbReference>
<keyword evidence="2" id="KW-1185">Reference proteome</keyword>
<proteinExistence type="predicted"/>
<reference evidence="1 2" key="1">
    <citation type="journal article" date="2018" name="Sci. Rep.">
        <title>Comparative analysis of the Pocillopora damicornis genome highlights role of immune system in coral evolution.</title>
        <authorList>
            <person name="Cunning R."/>
            <person name="Bay R.A."/>
            <person name="Gillette P."/>
            <person name="Baker A.C."/>
            <person name="Traylor-Knowles N."/>
        </authorList>
    </citation>
    <scope>NUCLEOTIDE SEQUENCE [LARGE SCALE GENOMIC DNA]</scope>
    <source>
        <strain evidence="1">RSMAS</strain>
        <tissue evidence="1">Whole animal</tissue>
    </source>
</reference>
<comment type="caution">
    <text evidence="1">The sequence shown here is derived from an EMBL/GenBank/DDBJ whole genome shotgun (WGS) entry which is preliminary data.</text>
</comment>
<protein>
    <submittedName>
        <fullName evidence="1">Uncharacterized protein</fullName>
    </submittedName>
</protein>
<gene>
    <name evidence="1" type="ORF">pdam_00021665</name>
</gene>
<name>A0A3M6ULD6_POCDA</name>
<feature type="non-terminal residue" evidence="1">
    <location>
        <position position="149"/>
    </location>
</feature>
<accession>A0A3M6ULD6</accession>
<organism evidence="1 2">
    <name type="scientific">Pocillopora damicornis</name>
    <name type="common">Cauliflower coral</name>
    <name type="synonym">Millepora damicornis</name>
    <dbReference type="NCBI Taxonomy" id="46731"/>
    <lineage>
        <taxon>Eukaryota</taxon>
        <taxon>Metazoa</taxon>
        <taxon>Cnidaria</taxon>
        <taxon>Anthozoa</taxon>
        <taxon>Hexacorallia</taxon>
        <taxon>Scleractinia</taxon>
        <taxon>Astrocoeniina</taxon>
        <taxon>Pocilloporidae</taxon>
        <taxon>Pocillopora</taxon>
    </lineage>
</organism>
<evidence type="ECO:0000313" key="1">
    <source>
        <dbReference type="EMBL" id="RMX54487.1"/>
    </source>
</evidence>
<evidence type="ECO:0000313" key="2">
    <source>
        <dbReference type="Proteomes" id="UP000275408"/>
    </source>
</evidence>
<dbReference type="Proteomes" id="UP000275408">
    <property type="component" value="Unassembled WGS sequence"/>
</dbReference>